<keyword evidence="3" id="KW-0442">Lipid degradation</keyword>
<reference evidence="4" key="1">
    <citation type="journal article" date="2021" name="J. Hered.">
        <title>Genome Assembly of Salicaceae Populus deltoides (Eastern Cottonwood) I-69 Based on Nanopore Sequencing and Hi-C Technologies.</title>
        <authorList>
            <person name="Bai S."/>
            <person name="Wu H."/>
            <person name="Zhang J."/>
            <person name="Pan Z."/>
            <person name="Zhao W."/>
            <person name="Li Z."/>
            <person name="Tong C."/>
        </authorList>
    </citation>
    <scope>NUCLEOTIDE SEQUENCE</scope>
    <source>
        <tissue evidence="4">Leaf</tissue>
    </source>
</reference>
<dbReference type="GO" id="GO:0016788">
    <property type="term" value="F:hydrolase activity, acting on ester bonds"/>
    <property type="evidence" value="ECO:0007669"/>
    <property type="project" value="InterPro"/>
</dbReference>
<dbReference type="PANTHER" id="PTHR45648:SF9">
    <property type="entry name" value="PROLINE-RICH PROTEIN APG, PUTATIVE-RELATED"/>
    <property type="match status" value="1"/>
</dbReference>
<dbReference type="Pfam" id="PF00657">
    <property type="entry name" value="Lipase_GDSL"/>
    <property type="match status" value="1"/>
</dbReference>
<proteinExistence type="inferred from homology"/>
<dbReference type="InterPro" id="IPR001087">
    <property type="entry name" value="GDSL"/>
</dbReference>
<evidence type="ECO:0000256" key="1">
    <source>
        <dbReference type="ARBA" id="ARBA00008668"/>
    </source>
</evidence>
<evidence type="ECO:0000256" key="3">
    <source>
        <dbReference type="ARBA" id="ARBA00022963"/>
    </source>
</evidence>
<dbReference type="InterPro" id="IPR051058">
    <property type="entry name" value="GDSL_Est/Lipase"/>
</dbReference>
<comment type="caution">
    <text evidence="4">The sequence shown here is derived from an EMBL/GenBank/DDBJ whole genome shotgun (WGS) entry which is preliminary data.</text>
</comment>
<dbReference type="EMBL" id="JACEGQ020000008">
    <property type="protein sequence ID" value="KAH8499734.1"/>
    <property type="molecule type" value="Genomic_DNA"/>
</dbReference>
<name>A0A8T2Y3S6_POPDE</name>
<dbReference type="GO" id="GO:0016042">
    <property type="term" value="P:lipid catabolic process"/>
    <property type="evidence" value="ECO:0007669"/>
    <property type="project" value="UniProtKB-KW"/>
</dbReference>
<gene>
    <name evidence="4" type="ORF">H0E87_015102</name>
</gene>
<protein>
    <recommendedName>
        <fullName evidence="6">GDSL esterase/lipase</fullName>
    </recommendedName>
</protein>
<dbReference type="Proteomes" id="UP000807159">
    <property type="component" value="Chromosome 8"/>
</dbReference>
<dbReference type="PANTHER" id="PTHR45648">
    <property type="entry name" value="GDSL LIPASE/ACYLHYDROLASE FAMILY PROTEIN (AFU_ORTHOLOGUE AFUA_4G14700)"/>
    <property type="match status" value="1"/>
</dbReference>
<dbReference type="InterPro" id="IPR036514">
    <property type="entry name" value="SGNH_hydro_sf"/>
</dbReference>
<keyword evidence="3" id="KW-0443">Lipid metabolism</keyword>
<dbReference type="AlphaFoldDB" id="A0A8T2Y3S6"/>
<comment type="similarity">
    <text evidence="1">Belongs to the 'GDSL' lipolytic enzyme family.</text>
</comment>
<evidence type="ECO:0000313" key="4">
    <source>
        <dbReference type="EMBL" id="KAH8499734.1"/>
    </source>
</evidence>
<evidence type="ECO:0000256" key="2">
    <source>
        <dbReference type="ARBA" id="ARBA00022801"/>
    </source>
</evidence>
<accession>A0A8T2Y3S6</accession>
<dbReference type="SUPFAM" id="SSF52266">
    <property type="entry name" value="SGNH hydrolase"/>
    <property type="match status" value="1"/>
</dbReference>
<dbReference type="Gene3D" id="3.40.50.1110">
    <property type="entry name" value="SGNH hydrolase"/>
    <property type="match status" value="1"/>
</dbReference>
<keyword evidence="2" id="KW-0378">Hydrolase</keyword>
<evidence type="ECO:0000313" key="5">
    <source>
        <dbReference type="Proteomes" id="UP000807159"/>
    </source>
</evidence>
<evidence type="ECO:0008006" key="6">
    <source>
        <dbReference type="Google" id="ProtNLM"/>
    </source>
</evidence>
<organism evidence="4 5">
    <name type="scientific">Populus deltoides</name>
    <name type="common">Eastern poplar</name>
    <name type="synonym">Eastern cottonwood</name>
    <dbReference type="NCBI Taxonomy" id="3696"/>
    <lineage>
        <taxon>Eukaryota</taxon>
        <taxon>Viridiplantae</taxon>
        <taxon>Streptophyta</taxon>
        <taxon>Embryophyta</taxon>
        <taxon>Tracheophyta</taxon>
        <taxon>Spermatophyta</taxon>
        <taxon>Magnoliopsida</taxon>
        <taxon>eudicotyledons</taxon>
        <taxon>Gunneridae</taxon>
        <taxon>Pentapetalae</taxon>
        <taxon>rosids</taxon>
        <taxon>fabids</taxon>
        <taxon>Malpighiales</taxon>
        <taxon>Salicaceae</taxon>
        <taxon>Saliceae</taxon>
        <taxon>Populus</taxon>
    </lineage>
</organism>
<sequence length="346" mass="37941">MSFALDRQRFIIMGIVSQTSVVCLLLDLSSAKDVPAFYIFGDSLVDVGNNFYKKTLATPLFPNGIDFGNGYREVGLKNFPPPCLAPRTVGDVLLNGVINYASSGSGILKATGESYGDHISLENQISYFEKTRKDIISNIGIQAAKKLLREAIYILFIGTNNIRDISNVVDSGAALDTIISSLRSQLTRLYKLGARKFAVGNCGPYGCIPYTRDEYGVKDGSVNVYADIYAVFLDIVQNYISYGFEDAVNACCNVVGAHGGIIACTTISQVCSDRTKNVFWDPFHLTESANLIAAKHLLDGDLNYTSPMNSRQLVNTLEFSMEMNKNSKTVALHICNKRSIKKVMPI</sequence>
<keyword evidence="5" id="KW-1185">Reference proteome</keyword>